<dbReference type="EMBL" id="JAIWQS010000001">
    <property type="protein sequence ID" value="KAJ8775158.1"/>
    <property type="molecule type" value="Genomic_DNA"/>
</dbReference>
<dbReference type="PANTHER" id="PTHR33095">
    <property type="entry name" value="OS07G0619500 PROTEIN"/>
    <property type="match status" value="1"/>
</dbReference>
<sequence length="253" mass="28794">MEDQSSTVSSSPSFRCYSSVKLPHNSTKAGETTGMAPSDEVDEEEFEFTPATKSHDYFPSFPLFKADFPLDRSRNLDFRNDPDKSMALKELLVEEEWDLSSCSSSSEADELERAEPESYPPWKPNSLPSPMRCEKSKSTGSSGKRRRFRFRKFLQRSISDGHKYSLGSWDPSKKKEEKEKVDNANVTALATAKSKKKPQSAGVKGATTAHEEFYLRNRALKEEDRRRSYLPYRQDLFGFFTSVHGVAKKFPSL</sequence>
<evidence type="ECO:0000313" key="3">
    <source>
        <dbReference type="Proteomes" id="UP001159364"/>
    </source>
</evidence>
<evidence type="ECO:0000256" key="1">
    <source>
        <dbReference type="SAM" id="MobiDB-lite"/>
    </source>
</evidence>
<feature type="region of interest" description="Disordered" evidence="1">
    <location>
        <begin position="161"/>
        <end position="182"/>
    </location>
</feature>
<gene>
    <name evidence="2" type="ORF">K2173_020162</name>
</gene>
<accession>A0AAV8UBK6</accession>
<dbReference type="Pfam" id="PF07816">
    <property type="entry name" value="DUF1645"/>
    <property type="match status" value="1"/>
</dbReference>
<dbReference type="PANTHER" id="PTHR33095:SF127">
    <property type="entry name" value="OS05G0578100 PROTEIN"/>
    <property type="match status" value="1"/>
</dbReference>
<feature type="compositionally biased region" description="Basic and acidic residues" evidence="1">
    <location>
        <begin position="171"/>
        <end position="182"/>
    </location>
</feature>
<evidence type="ECO:0000313" key="2">
    <source>
        <dbReference type="EMBL" id="KAJ8775158.1"/>
    </source>
</evidence>
<feature type="region of interest" description="Disordered" evidence="1">
    <location>
        <begin position="1"/>
        <end position="41"/>
    </location>
</feature>
<dbReference type="AlphaFoldDB" id="A0AAV8UBK6"/>
<feature type="region of interest" description="Disordered" evidence="1">
    <location>
        <begin position="95"/>
        <end position="149"/>
    </location>
</feature>
<dbReference type="Proteomes" id="UP001159364">
    <property type="component" value="Linkage Group LG01"/>
</dbReference>
<reference evidence="2 3" key="1">
    <citation type="submission" date="2021-09" db="EMBL/GenBank/DDBJ databases">
        <title>Genomic insights and catalytic innovation underlie evolution of tropane alkaloids biosynthesis.</title>
        <authorList>
            <person name="Wang Y.-J."/>
            <person name="Tian T."/>
            <person name="Huang J.-P."/>
            <person name="Huang S.-X."/>
        </authorList>
    </citation>
    <scope>NUCLEOTIDE SEQUENCE [LARGE SCALE GENOMIC DNA]</scope>
    <source>
        <strain evidence="2">KIB-2018</strain>
        <tissue evidence="2">Leaf</tissue>
    </source>
</reference>
<keyword evidence="3" id="KW-1185">Reference proteome</keyword>
<proteinExistence type="predicted"/>
<protein>
    <submittedName>
        <fullName evidence="2">Uncharacterized protein</fullName>
    </submittedName>
</protein>
<dbReference type="InterPro" id="IPR012442">
    <property type="entry name" value="DUF1645_plant"/>
</dbReference>
<feature type="compositionally biased region" description="Polar residues" evidence="1">
    <location>
        <begin position="1"/>
        <end position="13"/>
    </location>
</feature>
<comment type="caution">
    <text evidence="2">The sequence shown here is derived from an EMBL/GenBank/DDBJ whole genome shotgun (WGS) entry which is preliminary data.</text>
</comment>
<name>A0AAV8UBK6_9ROSI</name>
<organism evidence="2 3">
    <name type="scientific">Erythroxylum novogranatense</name>
    <dbReference type="NCBI Taxonomy" id="1862640"/>
    <lineage>
        <taxon>Eukaryota</taxon>
        <taxon>Viridiplantae</taxon>
        <taxon>Streptophyta</taxon>
        <taxon>Embryophyta</taxon>
        <taxon>Tracheophyta</taxon>
        <taxon>Spermatophyta</taxon>
        <taxon>Magnoliopsida</taxon>
        <taxon>eudicotyledons</taxon>
        <taxon>Gunneridae</taxon>
        <taxon>Pentapetalae</taxon>
        <taxon>rosids</taxon>
        <taxon>fabids</taxon>
        <taxon>Malpighiales</taxon>
        <taxon>Erythroxylaceae</taxon>
        <taxon>Erythroxylum</taxon>
    </lineage>
</organism>